<feature type="binding site" evidence="15">
    <location>
        <begin position="276"/>
        <end position="279"/>
    </location>
    <ligand>
        <name>GTP</name>
        <dbReference type="ChEBI" id="CHEBI:37565"/>
        <label>1</label>
    </ligand>
</feature>
<comment type="similarity">
    <text evidence="17">Belongs to the TRAFAC class TrmE-Era-EngA-EngB-Septin-like GTPase superfamily. FeoB GTPase (TC 9.A.8) family.</text>
</comment>
<evidence type="ECO:0000256" key="4">
    <source>
        <dbReference type="ARBA" id="ARBA00022475"/>
    </source>
</evidence>
<dbReference type="NCBIfam" id="TIGR00437">
    <property type="entry name" value="feoB"/>
    <property type="match status" value="1"/>
</dbReference>
<dbReference type="InterPro" id="IPR030389">
    <property type="entry name" value="G_FEOB_dom"/>
</dbReference>
<feature type="binding site" evidence="16">
    <location>
        <position position="181"/>
    </location>
    <ligand>
        <name>Mg(2+)</name>
        <dbReference type="ChEBI" id="CHEBI:18420"/>
        <label>2</label>
    </ligand>
</feature>
<feature type="transmembrane region" description="Helical" evidence="17">
    <location>
        <begin position="595"/>
        <end position="619"/>
    </location>
</feature>
<feature type="transmembrane region" description="Helical" evidence="17">
    <location>
        <begin position="485"/>
        <end position="508"/>
    </location>
</feature>
<dbReference type="Pfam" id="PF17910">
    <property type="entry name" value="FeoB_Cyto"/>
    <property type="match status" value="1"/>
</dbReference>
<dbReference type="InterPro" id="IPR050860">
    <property type="entry name" value="FeoB_GTPase"/>
</dbReference>
<keyword evidence="5 17" id="KW-0410">Iron transport</keyword>
<comment type="subcellular location">
    <subcellularLocation>
        <location evidence="2">Cell inner membrane</location>
        <topology evidence="2">Multi-pass membrane protein</topology>
    </subcellularLocation>
    <subcellularLocation>
        <location evidence="17">Cell membrane</location>
        <topology evidence="17">Multi-pass membrane protein</topology>
    </subcellularLocation>
</comment>
<evidence type="ECO:0000256" key="13">
    <source>
        <dbReference type="ARBA" id="ARBA00023136"/>
    </source>
</evidence>
<dbReference type="AlphaFoldDB" id="A0A9D1SS86"/>
<dbReference type="PANTHER" id="PTHR43185:SF1">
    <property type="entry name" value="FE(2+) TRANSPORTER FEOB"/>
    <property type="match status" value="1"/>
</dbReference>
<dbReference type="GO" id="GO:0046914">
    <property type="term" value="F:transition metal ion binding"/>
    <property type="evidence" value="ECO:0007669"/>
    <property type="project" value="InterPro"/>
</dbReference>
<keyword evidence="7 17" id="KW-0812">Transmembrane</keyword>
<dbReference type="InterPro" id="IPR008988">
    <property type="entry name" value="Transcriptional_repressor_C"/>
</dbReference>
<dbReference type="Pfam" id="PF07664">
    <property type="entry name" value="FeoB_C"/>
    <property type="match status" value="1"/>
</dbReference>
<evidence type="ECO:0000256" key="6">
    <source>
        <dbReference type="ARBA" id="ARBA00022519"/>
    </source>
</evidence>
<gene>
    <name evidence="20" type="primary">feoB</name>
    <name evidence="20" type="ORF">IAD24_01770</name>
</gene>
<reference evidence="20" key="2">
    <citation type="journal article" date="2021" name="PeerJ">
        <title>Extensive microbial diversity within the chicken gut microbiome revealed by metagenomics and culture.</title>
        <authorList>
            <person name="Gilroy R."/>
            <person name="Ravi A."/>
            <person name="Getino M."/>
            <person name="Pursley I."/>
            <person name="Horton D.L."/>
            <person name="Alikhan N.F."/>
            <person name="Baker D."/>
            <person name="Gharbi K."/>
            <person name="Hall N."/>
            <person name="Watson M."/>
            <person name="Adriaenssens E.M."/>
            <person name="Foster-Nyarko E."/>
            <person name="Jarju S."/>
            <person name="Secka A."/>
            <person name="Antonio M."/>
            <person name="Oren A."/>
            <person name="Chaudhuri R.R."/>
            <person name="La Ragione R."/>
            <person name="Hildebrand F."/>
            <person name="Pallen M.J."/>
        </authorList>
    </citation>
    <scope>NUCLEOTIDE SEQUENCE</scope>
    <source>
        <strain evidence="20">ChiGjej2B2-16831</strain>
    </source>
</reference>
<reference evidence="20" key="1">
    <citation type="submission" date="2020-10" db="EMBL/GenBank/DDBJ databases">
        <authorList>
            <person name="Gilroy R."/>
        </authorList>
    </citation>
    <scope>NUCLEOTIDE SEQUENCE</scope>
    <source>
        <strain evidence="20">ChiGjej2B2-16831</strain>
    </source>
</reference>
<dbReference type="SUPFAM" id="SSF52540">
    <property type="entry name" value="P-loop containing nucleoside triphosphate hydrolases"/>
    <property type="match status" value="1"/>
</dbReference>
<dbReference type="PANTHER" id="PTHR43185">
    <property type="entry name" value="FERROUS IRON TRANSPORT PROTEIN B"/>
    <property type="match status" value="1"/>
</dbReference>
<feature type="transmembrane region" description="Helical" evidence="17">
    <location>
        <begin position="625"/>
        <end position="645"/>
    </location>
</feature>
<keyword evidence="3 17" id="KW-0813">Transport</keyword>
<keyword evidence="10 17" id="KW-0408">Iron</keyword>
<dbReference type="InterPro" id="IPR011642">
    <property type="entry name" value="Gate_dom"/>
</dbReference>
<dbReference type="Proteomes" id="UP000824128">
    <property type="component" value="Unassembled WGS sequence"/>
</dbReference>
<evidence type="ECO:0000256" key="9">
    <source>
        <dbReference type="ARBA" id="ARBA00022989"/>
    </source>
</evidence>
<feature type="binding site" evidence="15">
    <location>
        <begin position="170"/>
        <end position="177"/>
    </location>
    <ligand>
        <name>GTP</name>
        <dbReference type="ChEBI" id="CHEBI:37565"/>
        <label>1</label>
    </ligand>
</feature>
<keyword evidence="9 17" id="KW-1133">Transmembrane helix</keyword>
<evidence type="ECO:0000256" key="1">
    <source>
        <dbReference type="ARBA" id="ARBA00003926"/>
    </source>
</evidence>
<evidence type="ECO:0000256" key="8">
    <source>
        <dbReference type="ARBA" id="ARBA00022741"/>
    </source>
</evidence>
<evidence type="ECO:0000313" key="21">
    <source>
        <dbReference type="Proteomes" id="UP000824128"/>
    </source>
</evidence>
<evidence type="ECO:0000256" key="12">
    <source>
        <dbReference type="ARBA" id="ARBA00023134"/>
    </source>
</evidence>
<evidence type="ECO:0000256" key="17">
    <source>
        <dbReference type="RuleBase" id="RU362098"/>
    </source>
</evidence>
<feature type="binding site" evidence="16">
    <location>
        <position position="182"/>
    </location>
    <ligand>
        <name>Mg(2+)</name>
        <dbReference type="ChEBI" id="CHEBI:18420"/>
        <label>2</label>
    </ligand>
</feature>
<feature type="transmembrane region" description="Helical" evidence="17">
    <location>
        <begin position="811"/>
        <end position="834"/>
    </location>
</feature>
<feature type="transmembrane region" description="Helical" evidence="17">
    <location>
        <begin position="683"/>
        <end position="702"/>
    </location>
</feature>
<evidence type="ECO:0000256" key="15">
    <source>
        <dbReference type="PIRSR" id="PIRSR603373-1"/>
    </source>
</evidence>
<dbReference type="Gene3D" id="1.10.287.1770">
    <property type="match status" value="1"/>
</dbReference>
<feature type="transmembrane region" description="Helical" evidence="17">
    <location>
        <begin position="515"/>
        <end position="539"/>
    </location>
</feature>
<evidence type="ECO:0000256" key="11">
    <source>
        <dbReference type="ARBA" id="ARBA00023065"/>
    </source>
</evidence>
<dbReference type="SUPFAM" id="SSF50037">
    <property type="entry name" value="C-terminal domain of transcriptional repressors"/>
    <property type="match status" value="1"/>
</dbReference>
<dbReference type="InterPro" id="IPR038157">
    <property type="entry name" value="FeoA_core_dom"/>
</dbReference>
<dbReference type="Pfam" id="PF02421">
    <property type="entry name" value="FeoB_N"/>
    <property type="match status" value="1"/>
</dbReference>
<keyword evidence="16" id="KW-0460">Magnesium</keyword>
<feature type="binding site" evidence="15">
    <location>
        <begin position="195"/>
        <end position="199"/>
    </location>
    <ligand>
        <name>GTP</name>
        <dbReference type="ChEBI" id="CHEBI:37565"/>
        <label>1</label>
    </ligand>
</feature>
<dbReference type="EMBL" id="DVNZ01000058">
    <property type="protein sequence ID" value="HIU93863.1"/>
    <property type="molecule type" value="Genomic_DNA"/>
</dbReference>
<feature type="binding site" evidence="15">
    <location>
        <begin position="216"/>
        <end position="219"/>
    </location>
    <ligand>
        <name>GTP</name>
        <dbReference type="ChEBI" id="CHEBI:37565"/>
        <label>1</label>
    </ligand>
</feature>
<sequence length="837" mass="90836">MADMAKTLGELQPGQSGVVKSVGGGNARVKRRLFDMGVTPMTRIEVRRIAPLGDPIEVSLRGYALSLRREDALEIALLSEQEAAEYQKKEAALRAQGAEPLSHGPDEDVEAHRRAELLTRWAIRSPQGRASGACAACGRCGRGKRARRGALPDAAAPEVDGQPVKFALVGNPNSGKTTLFNALTGAREYVGNWPGVTVEKKERRLHAYGHDITVVDLPGIYSLSPYSMEEIVARNFVIEEKPDAVINIVDATNLERNLYLTVQLMELERPMVIALNMMDEVARLGVTIDCARLSRELGVPVMPIVARTGEGVDDLLRESADLLALSHEQLHAGFCIEPDDLYDARTHAAHHRIGEILGDAPARAGLPAHWAEIKLLEGDAMVREQLHLTDEQAAAVDKAVAGYVGDGLPGDGEARVADSRYRYITRVCAQAVSRRGAGRDLTDRIDAVLTNKWAGLPIFLLIMGAIFLLTFDTLGAWLSDGVDTLVIGLFLPWVQGLLEGAGAAPWLVSLLCDGVITGVGAVLVFLPQIALLFFCLSMLEDSGYLSRTAFLMDRALKRFGLSGKSFIPMLMGFGCTVPAAMAARTMENENDRRMTIMLLPFVSCSAKLPVYGLIASAFFDEYRGLVVLSLYVLGIVVGILTGILFRRTLFRSNNAAFVLELPPYRWPSMKNTLLHVGERVGHFLEKAGTIILLMSVVLWFLMRFTPTLEMTAETERSILGVVGGWIAPVFGPLGFGTWQASVALLSGLVAKEAVNTSLSMFLGATGDALTDALAGLFSPLSAYCFLVFVLLYVPCMAAVATMRRELGSAKYMWFTAAYQILVAYAVSLVVHILGSLL</sequence>
<comment type="caution">
    <text evidence="20">The sequence shown here is derived from an EMBL/GenBank/DDBJ whole genome shotgun (WGS) entry which is preliminary data.</text>
</comment>
<dbReference type="PROSITE" id="PS51711">
    <property type="entry name" value="G_FEOB"/>
    <property type="match status" value="1"/>
</dbReference>
<dbReference type="Gene3D" id="2.30.30.90">
    <property type="match status" value="1"/>
</dbReference>
<dbReference type="SMART" id="SM00899">
    <property type="entry name" value="FeoA"/>
    <property type="match status" value="1"/>
</dbReference>
<dbReference type="Gene3D" id="3.40.50.300">
    <property type="entry name" value="P-loop containing nucleotide triphosphate hydrolases"/>
    <property type="match status" value="1"/>
</dbReference>
<keyword evidence="4" id="KW-1003">Cell membrane</keyword>
<feature type="domain" description="FeoB-type G" evidence="19">
    <location>
        <begin position="163"/>
        <end position="325"/>
    </location>
</feature>
<dbReference type="FunFam" id="3.40.50.300:FF:000426">
    <property type="entry name" value="Ferrous iron transport protein B"/>
    <property type="match status" value="1"/>
</dbReference>
<keyword evidence="11" id="KW-0406">Ion transport</keyword>
<proteinExistence type="inferred from homology"/>
<dbReference type="GO" id="GO:0005525">
    <property type="term" value="F:GTP binding"/>
    <property type="evidence" value="ECO:0007669"/>
    <property type="project" value="UniProtKB-KW"/>
</dbReference>
<dbReference type="CDD" id="cd01879">
    <property type="entry name" value="FeoB"/>
    <property type="match status" value="1"/>
</dbReference>
<dbReference type="InterPro" id="IPR007167">
    <property type="entry name" value="Fe-transptr_FeoA-like"/>
</dbReference>
<feature type="transmembrane region" description="Helical" evidence="17">
    <location>
        <begin position="559"/>
        <end position="583"/>
    </location>
</feature>
<protein>
    <recommendedName>
        <fullName evidence="14 17">Ferrous iron transport protein B</fullName>
    </recommendedName>
</protein>
<keyword evidence="8 15" id="KW-0547">Nucleotide-binding</keyword>
<feature type="transmembrane region" description="Helical" evidence="17">
    <location>
        <begin position="780"/>
        <end position="799"/>
    </location>
</feature>
<organism evidence="20 21">
    <name type="scientific">Candidatus Aphodomorpha intestinavium</name>
    <dbReference type="NCBI Taxonomy" id="2840672"/>
    <lineage>
        <taxon>Bacteria</taxon>
        <taxon>Bacillati</taxon>
        <taxon>Bacillota</taxon>
        <taxon>Clostridia</taxon>
        <taxon>Eubacteriales</taxon>
        <taxon>Candidatus Aphodomorpha</taxon>
    </lineage>
</organism>
<accession>A0A9D1SS86</accession>
<evidence type="ECO:0000256" key="2">
    <source>
        <dbReference type="ARBA" id="ARBA00004429"/>
    </source>
</evidence>
<evidence type="ECO:0000259" key="19">
    <source>
        <dbReference type="PROSITE" id="PS51711"/>
    </source>
</evidence>
<feature type="binding site" evidence="16">
    <location>
        <position position="185"/>
    </location>
    <ligand>
        <name>Mg(2+)</name>
        <dbReference type="ChEBI" id="CHEBI:18420"/>
        <label>2</label>
    </ligand>
</feature>
<dbReference type="Pfam" id="PF04023">
    <property type="entry name" value="FeoA"/>
    <property type="match status" value="1"/>
</dbReference>
<evidence type="ECO:0000256" key="16">
    <source>
        <dbReference type="PIRSR" id="PIRSR603373-2"/>
    </source>
</evidence>
<dbReference type="Pfam" id="PF07670">
    <property type="entry name" value="Gate"/>
    <property type="match status" value="2"/>
</dbReference>
<evidence type="ECO:0000256" key="7">
    <source>
        <dbReference type="ARBA" id="ARBA00022692"/>
    </source>
</evidence>
<feature type="region of interest" description="Disordered" evidence="18">
    <location>
        <begin position="89"/>
        <end position="108"/>
    </location>
</feature>
<dbReference type="InterPro" id="IPR011640">
    <property type="entry name" value="Fe2_transport_prot_B_C"/>
</dbReference>
<dbReference type="InterPro" id="IPR003373">
    <property type="entry name" value="Fe2_transport_prot-B"/>
</dbReference>
<keyword evidence="16" id="KW-0479">Metal-binding</keyword>
<keyword evidence="12 15" id="KW-0342">GTP-binding</keyword>
<dbReference type="InterPro" id="IPR027417">
    <property type="entry name" value="P-loop_NTPase"/>
</dbReference>
<dbReference type="GO" id="GO:0005886">
    <property type="term" value="C:plasma membrane"/>
    <property type="evidence" value="ECO:0007669"/>
    <property type="project" value="UniProtKB-SubCell"/>
</dbReference>
<dbReference type="InterPro" id="IPR006073">
    <property type="entry name" value="GTP-bd"/>
</dbReference>
<keyword evidence="6" id="KW-0997">Cell inner membrane</keyword>
<evidence type="ECO:0000256" key="5">
    <source>
        <dbReference type="ARBA" id="ARBA00022496"/>
    </source>
</evidence>
<feature type="transmembrane region" description="Helical" evidence="17">
    <location>
        <begin position="458"/>
        <end position="479"/>
    </location>
</feature>
<dbReference type="GO" id="GO:0015093">
    <property type="term" value="F:ferrous iron transmembrane transporter activity"/>
    <property type="evidence" value="ECO:0007669"/>
    <property type="project" value="UniProtKB-UniRule"/>
</dbReference>
<evidence type="ECO:0000256" key="3">
    <source>
        <dbReference type="ARBA" id="ARBA00022448"/>
    </source>
</evidence>
<dbReference type="PRINTS" id="PR00326">
    <property type="entry name" value="GTP1OBG"/>
</dbReference>
<evidence type="ECO:0000256" key="10">
    <source>
        <dbReference type="ARBA" id="ARBA00023004"/>
    </source>
</evidence>
<feature type="binding site" evidence="16">
    <location>
        <position position="184"/>
    </location>
    <ligand>
        <name>Mg(2+)</name>
        <dbReference type="ChEBI" id="CHEBI:18420"/>
        <label>2</label>
    </ligand>
</feature>
<dbReference type="InterPro" id="IPR041069">
    <property type="entry name" value="FeoB_Cyto"/>
</dbReference>
<evidence type="ECO:0000256" key="14">
    <source>
        <dbReference type="NCBIfam" id="TIGR00437"/>
    </source>
</evidence>
<evidence type="ECO:0000313" key="20">
    <source>
        <dbReference type="EMBL" id="HIU93863.1"/>
    </source>
</evidence>
<comment type="function">
    <text evidence="1 17">Probable transporter of a GTP-driven Fe(2+) uptake system.</text>
</comment>
<keyword evidence="13 17" id="KW-0472">Membrane</keyword>
<name>A0A9D1SS86_9FIRM</name>
<evidence type="ECO:0000256" key="18">
    <source>
        <dbReference type="SAM" id="MobiDB-lite"/>
    </source>
</evidence>